<dbReference type="PROSITE" id="PS00636">
    <property type="entry name" value="DNAJ_1"/>
    <property type="match status" value="1"/>
</dbReference>
<feature type="compositionally biased region" description="Low complexity" evidence="1">
    <location>
        <begin position="497"/>
        <end position="509"/>
    </location>
</feature>
<feature type="compositionally biased region" description="Low complexity" evidence="1">
    <location>
        <begin position="136"/>
        <end position="151"/>
    </location>
</feature>
<proteinExistence type="predicted"/>
<dbReference type="InterPro" id="IPR001623">
    <property type="entry name" value="DnaJ_domain"/>
</dbReference>
<feature type="compositionally biased region" description="Polar residues" evidence="1">
    <location>
        <begin position="177"/>
        <end position="195"/>
    </location>
</feature>
<dbReference type="Pfam" id="PF14308">
    <property type="entry name" value="DnaJ-X"/>
    <property type="match status" value="1"/>
</dbReference>
<name>A0A369J7U1_HYPMA</name>
<feature type="domain" description="J" evidence="2">
    <location>
        <begin position="7"/>
        <end position="71"/>
    </location>
</feature>
<dbReference type="STRING" id="39966.A0A369J7U1"/>
<dbReference type="Gene3D" id="1.10.287.110">
    <property type="entry name" value="DnaJ domain"/>
    <property type="match status" value="1"/>
</dbReference>
<dbReference type="EMBL" id="LUEZ02000138">
    <property type="protein sequence ID" value="RDB15783.1"/>
    <property type="molecule type" value="Genomic_DNA"/>
</dbReference>
<dbReference type="PANTHER" id="PTHR45006">
    <property type="entry name" value="DNAJ-LIKE PROTEIN 1"/>
    <property type="match status" value="1"/>
</dbReference>
<feature type="compositionally biased region" description="Basic and acidic residues" evidence="1">
    <location>
        <begin position="474"/>
        <end position="494"/>
    </location>
</feature>
<feature type="region of interest" description="Disordered" evidence="1">
    <location>
        <begin position="120"/>
        <end position="248"/>
    </location>
</feature>
<organism evidence="3 4">
    <name type="scientific">Hypsizygus marmoreus</name>
    <name type="common">White beech mushroom</name>
    <name type="synonym">Agaricus marmoreus</name>
    <dbReference type="NCBI Taxonomy" id="39966"/>
    <lineage>
        <taxon>Eukaryota</taxon>
        <taxon>Fungi</taxon>
        <taxon>Dikarya</taxon>
        <taxon>Basidiomycota</taxon>
        <taxon>Agaricomycotina</taxon>
        <taxon>Agaricomycetes</taxon>
        <taxon>Agaricomycetidae</taxon>
        <taxon>Agaricales</taxon>
        <taxon>Tricholomatineae</taxon>
        <taxon>Lyophyllaceae</taxon>
        <taxon>Hypsizygus</taxon>
    </lineage>
</organism>
<accession>A0A369J7U1</accession>
<dbReference type="CDD" id="cd06257">
    <property type="entry name" value="DnaJ"/>
    <property type="match status" value="1"/>
</dbReference>
<keyword evidence="4" id="KW-1185">Reference proteome</keyword>
<dbReference type="OrthoDB" id="552049at2759"/>
<dbReference type="PROSITE" id="PS50076">
    <property type="entry name" value="DNAJ_2"/>
    <property type="match status" value="1"/>
</dbReference>
<dbReference type="GO" id="GO:0016558">
    <property type="term" value="P:protein import into peroxisome matrix"/>
    <property type="evidence" value="ECO:0007669"/>
    <property type="project" value="TreeGrafter"/>
</dbReference>
<evidence type="ECO:0000313" key="4">
    <source>
        <dbReference type="Proteomes" id="UP000076154"/>
    </source>
</evidence>
<dbReference type="InterPro" id="IPR026894">
    <property type="entry name" value="DnaJ_X"/>
</dbReference>
<evidence type="ECO:0000256" key="1">
    <source>
        <dbReference type="SAM" id="MobiDB-lite"/>
    </source>
</evidence>
<feature type="compositionally biased region" description="Basic residues" evidence="1">
    <location>
        <begin position="464"/>
        <end position="473"/>
    </location>
</feature>
<feature type="region of interest" description="Disordered" evidence="1">
    <location>
        <begin position="443"/>
        <end position="509"/>
    </location>
</feature>
<dbReference type="InterPro" id="IPR036869">
    <property type="entry name" value="J_dom_sf"/>
</dbReference>
<dbReference type="GO" id="GO:0005829">
    <property type="term" value="C:cytosol"/>
    <property type="evidence" value="ECO:0007669"/>
    <property type="project" value="TreeGrafter"/>
</dbReference>
<dbReference type="PRINTS" id="PR00625">
    <property type="entry name" value="JDOMAIN"/>
</dbReference>
<feature type="compositionally biased region" description="Basic and acidic residues" evidence="1">
    <location>
        <begin position="213"/>
        <end position="248"/>
    </location>
</feature>
<dbReference type="Pfam" id="PF00226">
    <property type="entry name" value="DnaJ"/>
    <property type="match status" value="1"/>
</dbReference>
<dbReference type="InterPro" id="IPR052814">
    <property type="entry name" value="Peroxisomal_DnaJ"/>
</dbReference>
<protein>
    <submittedName>
        <fullName evidence="3">J domain-containing protein C4H3.01</fullName>
    </submittedName>
</protein>
<sequence>MAPVETEYYDLLGVSVDANDTELKKAYRKQAMKYHPDRNPAPDAEEKFKDISKAYQVLSDSNLRAVYDKNGKSMIDKEGGINMEDAAGFFANVFGGEHFVEYIGEISIMKDMTQVASTMMTDEEKAEMEKQLNGEVPSTSAPATAPVAATPHGDARPAKAAEVQPTSRPSTPIKDTVTPSTETPSPGTAHRQSSLVPHGEKGGSPSSLSPSNQEKEKERERQREAARKRAKITQEQKEKLREQERERRKVMEERVAMLTTKMIERLRPFVEAKHPGEKDDPETAAFEEKMKREADDLKLESFGVELLHTIGNVYMMKASSFMKSRKFLGIPGFFSRLKEKGALAKDVWGVIGSALSVRDMMLEMEKAQAKGELGEEELRALEMDVTGKIMLASWRGARLEVTQVLREVVDNVLKEPGQSDIVLYNRAKGLLLTGAIFKSTIPDESDEERRELERMVAEAAAPKSKQHSTRAAKAKREEMIKQAKEQLEKEKGRGGDTPSPTSVPPTASH</sequence>
<evidence type="ECO:0000259" key="2">
    <source>
        <dbReference type="PROSITE" id="PS50076"/>
    </source>
</evidence>
<dbReference type="InterPro" id="IPR018253">
    <property type="entry name" value="DnaJ_domain_CS"/>
</dbReference>
<dbReference type="InParanoid" id="A0A369J7U1"/>
<dbReference type="PANTHER" id="PTHR45006:SF1">
    <property type="entry name" value="DNAJ-LIKE PROTEIN 1"/>
    <property type="match status" value="1"/>
</dbReference>
<dbReference type="Proteomes" id="UP000076154">
    <property type="component" value="Unassembled WGS sequence"/>
</dbReference>
<comment type="caution">
    <text evidence="3">The sequence shown here is derived from an EMBL/GenBank/DDBJ whole genome shotgun (WGS) entry which is preliminary data.</text>
</comment>
<dbReference type="SMART" id="SM00271">
    <property type="entry name" value="DnaJ"/>
    <property type="match status" value="1"/>
</dbReference>
<evidence type="ECO:0000313" key="3">
    <source>
        <dbReference type="EMBL" id="RDB15783.1"/>
    </source>
</evidence>
<dbReference type="AlphaFoldDB" id="A0A369J7U1"/>
<dbReference type="SUPFAM" id="SSF46565">
    <property type="entry name" value="Chaperone J-domain"/>
    <property type="match status" value="1"/>
</dbReference>
<dbReference type="FunCoup" id="A0A369J7U1">
    <property type="interactions" value="298"/>
</dbReference>
<gene>
    <name evidence="3" type="primary">SPAC4H3.01</name>
    <name evidence="3" type="ORF">Hypma_003702</name>
</gene>
<reference evidence="3" key="1">
    <citation type="submission" date="2018-04" db="EMBL/GenBank/DDBJ databases">
        <title>Whole genome sequencing of Hypsizygus marmoreus.</title>
        <authorList>
            <person name="Choi I.-G."/>
            <person name="Min B."/>
            <person name="Kim J.-G."/>
            <person name="Kim S."/>
            <person name="Oh Y.-L."/>
            <person name="Kong W.-S."/>
            <person name="Park H."/>
            <person name="Jeong J."/>
            <person name="Song E.-S."/>
        </authorList>
    </citation>
    <scope>NUCLEOTIDE SEQUENCE [LARGE SCALE GENOMIC DNA]</scope>
    <source>
        <strain evidence="3">51987-8</strain>
    </source>
</reference>
<feature type="compositionally biased region" description="Basic and acidic residues" evidence="1">
    <location>
        <begin position="447"/>
        <end position="456"/>
    </location>
</feature>